<dbReference type="PaxDb" id="121845-A0A1S4EQM5"/>
<evidence type="ECO:0000313" key="2">
    <source>
        <dbReference type="RefSeq" id="XP_017304480.1"/>
    </source>
</evidence>
<reference evidence="2 3" key="1">
    <citation type="submission" date="2025-04" db="UniProtKB">
        <authorList>
            <consortium name="RefSeq"/>
        </authorList>
    </citation>
    <scope>IDENTIFICATION</scope>
</reference>
<gene>
    <name evidence="2 3 4" type="primary">LOC103522278</name>
</gene>
<evidence type="ECO:0000313" key="4">
    <source>
        <dbReference type="RefSeq" id="XP_017304482.1"/>
    </source>
</evidence>
<proteinExistence type="predicted"/>
<evidence type="ECO:0000313" key="1">
    <source>
        <dbReference type="Proteomes" id="UP000079169"/>
    </source>
</evidence>
<dbReference type="AlphaFoldDB" id="A0A1S4EQM5"/>
<dbReference type="GeneID" id="103522278"/>
<evidence type="ECO:0000313" key="3">
    <source>
        <dbReference type="RefSeq" id="XP_017304481.1"/>
    </source>
</evidence>
<name>A0A1S4EQM5_DIACI</name>
<dbReference type="RefSeq" id="XP_017304482.1">
    <property type="nucleotide sequence ID" value="XM_017448993.2"/>
</dbReference>
<dbReference type="RefSeq" id="XP_017304480.1">
    <property type="nucleotide sequence ID" value="XM_017448991.2"/>
</dbReference>
<keyword evidence="1" id="KW-1185">Reference proteome</keyword>
<accession>A0A1S4EQM5</accession>
<dbReference type="KEGG" id="dci:103522278"/>
<protein>
    <submittedName>
        <fullName evidence="2">Uncharacterized protein LOC103522278 isoform X1</fullName>
    </submittedName>
    <submittedName>
        <fullName evidence="3">Uncharacterized protein LOC103522278 isoform X2</fullName>
    </submittedName>
    <submittedName>
        <fullName evidence="4">Uncharacterized protein LOC103522278 isoform X3</fullName>
    </submittedName>
</protein>
<dbReference type="RefSeq" id="XP_017304481.1">
    <property type="nucleotide sequence ID" value="XM_017448992.2"/>
</dbReference>
<organism evidence="1 2">
    <name type="scientific">Diaphorina citri</name>
    <name type="common">Asian citrus psyllid</name>
    <dbReference type="NCBI Taxonomy" id="121845"/>
    <lineage>
        <taxon>Eukaryota</taxon>
        <taxon>Metazoa</taxon>
        <taxon>Ecdysozoa</taxon>
        <taxon>Arthropoda</taxon>
        <taxon>Hexapoda</taxon>
        <taxon>Insecta</taxon>
        <taxon>Pterygota</taxon>
        <taxon>Neoptera</taxon>
        <taxon>Paraneoptera</taxon>
        <taxon>Hemiptera</taxon>
        <taxon>Sternorrhyncha</taxon>
        <taxon>Psylloidea</taxon>
        <taxon>Psyllidae</taxon>
        <taxon>Diaphorininae</taxon>
        <taxon>Diaphorina</taxon>
    </lineage>
</organism>
<sequence length="116" mass="13879">MTLNGFYHKVRKIQKMEENFHKKIKMQSGLHRTLNERIPDMDGFYQKTQKLGEKLHKIKMQSGSHLYLKERIPDMDKFYLKTQKLDEKLHKIKMLNGLHLYLKDQGDMGDLQTMEG</sequence>
<dbReference type="Proteomes" id="UP000079169">
    <property type="component" value="Unplaced"/>
</dbReference>